<dbReference type="EMBL" id="KV722531">
    <property type="protein sequence ID" value="OCH86373.1"/>
    <property type="molecule type" value="Genomic_DNA"/>
</dbReference>
<evidence type="ECO:0008006" key="5">
    <source>
        <dbReference type="Google" id="ProtNLM"/>
    </source>
</evidence>
<evidence type="ECO:0000313" key="4">
    <source>
        <dbReference type="Proteomes" id="UP000250043"/>
    </source>
</evidence>
<dbReference type="AlphaFoldDB" id="A0A8E2AKQ0"/>
<dbReference type="PANTHER" id="PTHR47417">
    <property type="entry name" value="SMR DOMAIN-CONTAINING PROTEIN YPL199C"/>
    <property type="match status" value="1"/>
</dbReference>
<dbReference type="Gene3D" id="3.30.1370.110">
    <property type="match status" value="1"/>
</dbReference>
<proteinExistence type="predicted"/>
<dbReference type="Proteomes" id="UP000250043">
    <property type="component" value="Unassembled WGS sequence"/>
</dbReference>
<dbReference type="InterPro" id="IPR053020">
    <property type="entry name" value="Smr_domain_protein"/>
</dbReference>
<dbReference type="Pfam" id="PF08590">
    <property type="entry name" value="DUF1771"/>
    <property type="match status" value="1"/>
</dbReference>
<sequence length="138" mass="16108">MRRCLEQAEADRSWGIREEAGRLFQEANYHKREMESLNAEAAEWIYKENNRPGFSSPGEINLHSLTVQEAVMFTERAIREAQQHGESEIRLVLGRKGHRSHHQRAKLKRTLEDLTRKYNAEAEHGQYHDNVLVVRLGC</sequence>
<keyword evidence="4" id="KW-1185">Reference proteome</keyword>
<organism evidence="3 4">
    <name type="scientific">Obba rivulosa</name>
    <dbReference type="NCBI Taxonomy" id="1052685"/>
    <lineage>
        <taxon>Eukaryota</taxon>
        <taxon>Fungi</taxon>
        <taxon>Dikarya</taxon>
        <taxon>Basidiomycota</taxon>
        <taxon>Agaricomycotina</taxon>
        <taxon>Agaricomycetes</taxon>
        <taxon>Polyporales</taxon>
        <taxon>Gelatoporiaceae</taxon>
        <taxon>Obba</taxon>
    </lineage>
</organism>
<dbReference type="OrthoDB" id="3231855at2759"/>
<feature type="domain" description="DUF1771" evidence="2">
    <location>
        <begin position="1"/>
        <end position="50"/>
    </location>
</feature>
<dbReference type="Pfam" id="PF01713">
    <property type="entry name" value="Smr"/>
    <property type="match status" value="1"/>
</dbReference>
<name>A0A8E2AKQ0_9APHY</name>
<evidence type="ECO:0000259" key="1">
    <source>
        <dbReference type="Pfam" id="PF01713"/>
    </source>
</evidence>
<gene>
    <name evidence="3" type="ORF">OBBRIDRAFT_243509</name>
</gene>
<dbReference type="InterPro" id="IPR036063">
    <property type="entry name" value="Smr_dom_sf"/>
</dbReference>
<accession>A0A8E2AKQ0</accession>
<dbReference type="InterPro" id="IPR002625">
    <property type="entry name" value="Smr_dom"/>
</dbReference>
<protein>
    <recommendedName>
        <fullName evidence="5">Smr domain-containing protein</fullName>
    </recommendedName>
</protein>
<evidence type="ECO:0000313" key="3">
    <source>
        <dbReference type="EMBL" id="OCH86373.1"/>
    </source>
</evidence>
<dbReference type="PANTHER" id="PTHR47417:SF1">
    <property type="entry name" value="SMR DOMAIN-CONTAINING PROTEIN YPL199C"/>
    <property type="match status" value="1"/>
</dbReference>
<reference evidence="3 4" key="1">
    <citation type="submission" date="2016-07" db="EMBL/GenBank/DDBJ databases">
        <title>Draft genome of the white-rot fungus Obba rivulosa 3A-2.</title>
        <authorList>
            <consortium name="DOE Joint Genome Institute"/>
            <person name="Miettinen O."/>
            <person name="Riley R."/>
            <person name="Acob R."/>
            <person name="Barry K."/>
            <person name="Cullen D."/>
            <person name="De Vries R."/>
            <person name="Hainaut M."/>
            <person name="Hatakka A."/>
            <person name="Henrissat B."/>
            <person name="Hilden K."/>
            <person name="Kuo R."/>
            <person name="Labutti K."/>
            <person name="Lipzen A."/>
            <person name="Makela M.R."/>
            <person name="Sandor L."/>
            <person name="Spatafora J.W."/>
            <person name="Grigoriev I.V."/>
            <person name="Hibbett D.S."/>
        </authorList>
    </citation>
    <scope>NUCLEOTIDE SEQUENCE [LARGE SCALE GENOMIC DNA]</scope>
    <source>
        <strain evidence="3 4">3A-2</strain>
    </source>
</reference>
<feature type="domain" description="Smr" evidence="1">
    <location>
        <begin position="60"/>
        <end position="119"/>
    </location>
</feature>
<evidence type="ECO:0000259" key="2">
    <source>
        <dbReference type="Pfam" id="PF08590"/>
    </source>
</evidence>
<dbReference type="InterPro" id="IPR013899">
    <property type="entry name" value="DUF1771"/>
</dbReference>
<dbReference type="SUPFAM" id="SSF160443">
    <property type="entry name" value="SMR domain-like"/>
    <property type="match status" value="1"/>
</dbReference>